<name>A0AAW0QKL1_9PEZI</name>
<feature type="compositionally biased region" description="Polar residues" evidence="1">
    <location>
        <begin position="153"/>
        <end position="173"/>
    </location>
</feature>
<dbReference type="EMBL" id="JAQQWP010000009">
    <property type="protein sequence ID" value="KAK8099921.1"/>
    <property type="molecule type" value="Genomic_DNA"/>
</dbReference>
<keyword evidence="3" id="KW-1185">Reference proteome</keyword>
<evidence type="ECO:0000256" key="1">
    <source>
        <dbReference type="SAM" id="MobiDB-lite"/>
    </source>
</evidence>
<proteinExistence type="predicted"/>
<dbReference type="AlphaFoldDB" id="A0AAW0QKL1"/>
<dbReference type="Proteomes" id="UP001392437">
    <property type="component" value="Unassembled WGS sequence"/>
</dbReference>
<accession>A0AAW0QKL1</accession>
<organism evidence="2 3">
    <name type="scientific">Apiospora kogelbergensis</name>
    <dbReference type="NCBI Taxonomy" id="1337665"/>
    <lineage>
        <taxon>Eukaryota</taxon>
        <taxon>Fungi</taxon>
        <taxon>Dikarya</taxon>
        <taxon>Ascomycota</taxon>
        <taxon>Pezizomycotina</taxon>
        <taxon>Sordariomycetes</taxon>
        <taxon>Xylariomycetidae</taxon>
        <taxon>Amphisphaeriales</taxon>
        <taxon>Apiosporaceae</taxon>
        <taxon>Apiospora</taxon>
    </lineage>
</organism>
<protein>
    <submittedName>
        <fullName evidence="2">Uncharacterized protein</fullName>
    </submittedName>
</protein>
<reference evidence="2 3" key="1">
    <citation type="submission" date="2023-01" db="EMBL/GenBank/DDBJ databases">
        <title>Analysis of 21 Apiospora genomes using comparative genomics revels a genus with tremendous synthesis potential of carbohydrate active enzymes and secondary metabolites.</title>
        <authorList>
            <person name="Sorensen T."/>
        </authorList>
    </citation>
    <scope>NUCLEOTIDE SEQUENCE [LARGE SCALE GENOMIC DNA]</scope>
    <source>
        <strain evidence="2 3">CBS 117206</strain>
    </source>
</reference>
<evidence type="ECO:0000313" key="3">
    <source>
        <dbReference type="Proteomes" id="UP001392437"/>
    </source>
</evidence>
<sequence length="186" mass="20880">MDWINRVNQSIERNVGRQLLVAAVANHRLDFQGGTGRWQMERKRVVVDVGDDDGKEKSNVQESDRCLVLLGITYRTRESENQLLNERMEALLPLPEWRPVIGIQRIPSGGGPGLSREGDGACTEPDWEGSRQGPVDAMPRRQKAGRSFKGLSPSRNRVMTCNQTRPAARQSSIVYEPDGSSEPRER</sequence>
<gene>
    <name evidence="2" type="ORF">PG999_010295</name>
</gene>
<evidence type="ECO:0000313" key="2">
    <source>
        <dbReference type="EMBL" id="KAK8099921.1"/>
    </source>
</evidence>
<comment type="caution">
    <text evidence="2">The sequence shown here is derived from an EMBL/GenBank/DDBJ whole genome shotgun (WGS) entry which is preliminary data.</text>
</comment>
<feature type="region of interest" description="Disordered" evidence="1">
    <location>
        <begin position="106"/>
        <end position="186"/>
    </location>
</feature>